<evidence type="ECO:0000256" key="1">
    <source>
        <dbReference type="ARBA" id="ARBA00008136"/>
    </source>
</evidence>
<dbReference type="GO" id="GO:0106300">
    <property type="term" value="P:protein-DNA covalent cross-linking repair"/>
    <property type="evidence" value="ECO:0007669"/>
    <property type="project" value="InterPro"/>
</dbReference>
<organism evidence="9 10">
    <name type="scientific">Ruminococcus flavefaciens 007c</name>
    <dbReference type="NCBI Taxonomy" id="1341157"/>
    <lineage>
        <taxon>Bacteria</taxon>
        <taxon>Bacillati</taxon>
        <taxon>Bacillota</taxon>
        <taxon>Clostridia</taxon>
        <taxon>Eubacteriales</taxon>
        <taxon>Oscillospiraceae</taxon>
        <taxon>Ruminococcus</taxon>
    </lineage>
</organism>
<dbReference type="GO" id="GO:0003697">
    <property type="term" value="F:single-stranded DNA binding"/>
    <property type="evidence" value="ECO:0007669"/>
    <property type="project" value="InterPro"/>
</dbReference>
<dbReference type="AlphaFoldDB" id="W7UQ14"/>
<dbReference type="GO" id="GO:0006508">
    <property type="term" value="P:proteolysis"/>
    <property type="evidence" value="ECO:0007669"/>
    <property type="project" value="UniProtKB-KW"/>
</dbReference>
<keyword evidence="2 8" id="KW-0645">Protease</keyword>
<dbReference type="SUPFAM" id="SSF143081">
    <property type="entry name" value="BB1717-like"/>
    <property type="match status" value="1"/>
</dbReference>
<evidence type="ECO:0000256" key="5">
    <source>
        <dbReference type="ARBA" id="ARBA00023124"/>
    </source>
</evidence>
<sequence>MAQQMSITLGKSLIMSGDLYPADIVPVLAPNKYGNMAVFPMAWGFTHQATPKLLANCRVETADSKPLWKDSWYRRRCVIPASWYYEWGYPVYEDDSRNMIEHCNTKKVKFAIQTEGSDITYIAGFYRYEEHDGMQVPMFTVLTREAVGSVTDIHDRMPVILDKNSLQDWIRPNRDPSTIVEKALTNMVFEQSSDLLSTS</sequence>
<keyword evidence="5" id="KW-0190">Covalent protein-DNA linkage</keyword>
<dbReference type="Proteomes" id="UP000019365">
    <property type="component" value="Unassembled WGS sequence"/>
</dbReference>
<dbReference type="Gene3D" id="3.90.1680.10">
    <property type="entry name" value="SOS response associated peptidase-like"/>
    <property type="match status" value="1"/>
</dbReference>
<keyword evidence="10" id="KW-1185">Reference proteome</keyword>
<evidence type="ECO:0000313" key="10">
    <source>
        <dbReference type="Proteomes" id="UP000019365"/>
    </source>
</evidence>
<dbReference type="PANTHER" id="PTHR13604:SF0">
    <property type="entry name" value="ABASIC SITE PROCESSING PROTEIN HMCES"/>
    <property type="match status" value="1"/>
</dbReference>
<dbReference type="GO" id="GO:0008233">
    <property type="term" value="F:peptidase activity"/>
    <property type="evidence" value="ECO:0007669"/>
    <property type="project" value="UniProtKB-KW"/>
</dbReference>
<dbReference type="InterPro" id="IPR036590">
    <property type="entry name" value="SRAP-like"/>
</dbReference>
<dbReference type="Pfam" id="PF02586">
    <property type="entry name" value="SRAP"/>
    <property type="match status" value="1"/>
</dbReference>
<dbReference type="EC" id="3.4.-.-" evidence="8"/>
<evidence type="ECO:0000256" key="2">
    <source>
        <dbReference type="ARBA" id="ARBA00022670"/>
    </source>
</evidence>
<evidence type="ECO:0000256" key="3">
    <source>
        <dbReference type="ARBA" id="ARBA00022763"/>
    </source>
</evidence>
<keyword evidence="7" id="KW-0456">Lyase</keyword>
<evidence type="ECO:0000256" key="4">
    <source>
        <dbReference type="ARBA" id="ARBA00022801"/>
    </source>
</evidence>
<keyword evidence="3" id="KW-0227">DNA damage</keyword>
<dbReference type="EMBL" id="ATAX01000024">
    <property type="protein sequence ID" value="EWM53569.1"/>
    <property type="molecule type" value="Genomic_DNA"/>
</dbReference>
<dbReference type="PANTHER" id="PTHR13604">
    <property type="entry name" value="DC12-RELATED"/>
    <property type="match status" value="1"/>
</dbReference>
<evidence type="ECO:0000256" key="7">
    <source>
        <dbReference type="ARBA" id="ARBA00023239"/>
    </source>
</evidence>
<keyword evidence="6" id="KW-0238">DNA-binding</keyword>
<dbReference type="eggNOG" id="COG2135">
    <property type="taxonomic scope" value="Bacteria"/>
</dbReference>
<comment type="similarity">
    <text evidence="1 8">Belongs to the SOS response-associated peptidase family.</text>
</comment>
<name>W7UQ14_RUMFL</name>
<protein>
    <recommendedName>
        <fullName evidence="8">Abasic site processing protein</fullName>
        <ecNumber evidence="8">3.4.-.-</ecNumber>
    </recommendedName>
</protein>
<evidence type="ECO:0000313" key="9">
    <source>
        <dbReference type="EMBL" id="EWM53569.1"/>
    </source>
</evidence>
<comment type="caution">
    <text evidence="9">The sequence shown here is derived from an EMBL/GenBank/DDBJ whole genome shotgun (WGS) entry which is preliminary data.</text>
</comment>
<dbReference type="InterPro" id="IPR003738">
    <property type="entry name" value="SRAP"/>
</dbReference>
<accession>W7UQ14</accession>
<evidence type="ECO:0000256" key="8">
    <source>
        <dbReference type="RuleBase" id="RU364100"/>
    </source>
</evidence>
<keyword evidence="4 8" id="KW-0378">Hydrolase</keyword>
<gene>
    <name evidence="9" type="ORF">RF007C_05785</name>
</gene>
<reference evidence="9 10" key="1">
    <citation type="journal article" date="2014" name="PLoS ONE">
        <title>Rumen cellulosomics: divergent fiber-degrading strategies revealed by comparative genome-wide analysis of six ruminococcal strains.</title>
        <authorList>
            <person name="Dassa B."/>
            <person name="Borovok I."/>
            <person name="Ruimy-Israeli V."/>
            <person name="Lamed R."/>
            <person name="Flint H.J."/>
            <person name="Duncan S.H."/>
            <person name="Henrissat B."/>
            <person name="Coutinho P."/>
            <person name="Morrison M."/>
            <person name="Mosoni P."/>
            <person name="Yeoman C.J."/>
            <person name="White B.A."/>
            <person name="Bayer E.A."/>
        </authorList>
    </citation>
    <scope>NUCLEOTIDE SEQUENCE [LARGE SCALE GENOMIC DNA]</scope>
    <source>
        <strain evidence="9 10">007c</strain>
    </source>
</reference>
<dbReference type="GO" id="GO:0016829">
    <property type="term" value="F:lyase activity"/>
    <property type="evidence" value="ECO:0007669"/>
    <property type="project" value="UniProtKB-KW"/>
</dbReference>
<evidence type="ECO:0000256" key="6">
    <source>
        <dbReference type="ARBA" id="ARBA00023125"/>
    </source>
</evidence>
<dbReference type="PATRIC" id="fig|1341157.4.peg.1593"/>
<proteinExistence type="inferred from homology"/>